<evidence type="ECO:0000256" key="3">
    <source>
        <dbReference type="ARBA" id="ARBA00022862"/>
    </source>
</evidence>
<keyword evidence="4 6" id="KW-0560">Oxidoreductase</keyword>
<evidence type="ECO:0000256" key="6">
    <source>
        <dbReference type="RuleBase" id="RU366011"/>
    </source>
</evidence>
<evidence type="ECO:0000256" key="5">
    <source>
        <dbReference type="ARBA" id="ARBA00023284"/>
    </source>
</evidence>
<reference evidence="9" key="1">
    <citation type="submission" date="2024-06" db="EMBL/GenBank/DDBJ databases">
        <title>Multi-omics analyses provide insights into the biosynthesis of the anticancer antibiotic pleurotin in Hohenbuehelia grisea.</title>
        <authorList>
            <person name="Weaver J.A."/>
            <person name="Alberti F."/>
        </authorList>
    </citation>
    <scope>NUCLEOTIDE SEQUENCE [LARGE SCALE GENOMIC DNA]</scope>
    <source>
        <strain evidence="9">T-177</strain>
    </source>
</reference>
<dbReference type="EMBL" id="JASNQZ010000014">
    <property type="protein sequence ID" value="KAL0948157.1"/>
    <property type="molecule type" value="Genomic_DNA"/>
</dbReference>
<dbReference type="SUPFAM" id="SSF52833">
    <property type="entry name" value="Thioredoxin-like"/>
    <property type="match status" value="1"/>
</dbReference>
<keyword evidence="2 6" id="KW-0575">Peroxidase</keyword>
<dbReference type="Pfam" id="PF08534">
    <property type="entry name" value="Redoxin"/>
    <property type="match status" value="1"/>
</dbReference>
<comment type="function">
    <text evidence="6">Thiol-specific peroxidase that catalyzes the reduction of hydrogen peroxide and organic hydroperoxides to water and alcohols, respectively. Plays a role in cell protection against oxidative stress by detoxifying peroxides.</text>
</comment>
<protein>
    <recommendedName>
        <fullName evidence="7">Redoxin domain-containing protein</fullName>
    </recommendedName>
</protein>
<evidence type="ECO:0000259" key="7">
    <source>
        <dbReference type="Pfam" id="PF08534"/>
    </source>
</evidence>
<dbReference type="PANTHER" id="PTHR10430">
    <property type="entry name" value="PEROXIREDOXIN"/>
    <property type="match status" value="1"/>
</dbReference>
<sequence>MASILTTTAQAAHSAAASLLSAAQIQVGGVVPPEPVKEEEATKSEPLPLTGINVIVGVPGAFTGTCSAQVPGYIQTLDQFKAKGVQNVFVVAVNDVFVTKAWKEQLAPNGTGVRFIADDTGAFTSKLGLVLDATPLLGAPRSKRYVIVANGDKVQTLAIEEDPSKVTITDAKTILAQL</sequence>
<dbReference type="Gene3D" id="3.40.30.10">
    <property type="entry name" value="Glutaredoxin"/>
    <property type="match status" value="1"/>
</dbReference>
<gene>
    <name evidence="8" type="ORF">HGRIS_010773</name>
</gene>
<dbReference type="PANTHER" id="PTHR10430:SF39">
    <property type="entry name" value="PEROXISOMAL MEMBRANE ASSOCIATED PROTEIN 20"/>
    <property type="match status" value="1"/>
</dbReference>
<evidence type="ECO:0000256" key="1">
    <source>
        <dbReference type="ARBA" id="ARBA00010505"/>
    </source>
</evidence>
<evidence type="ECO:0000313" key="8">
    <source>
        <dbReference type="EMBL" id="KAL0948157.1"/>
    </source>
</evidence>
<keyword evidence="3 6" id="KW-0049">Antioxidant</keyword>
<comment type="caution">
    <text evidence="8">The sequence shown here is derived from an EMBL/GenBank/DDBJ whole genome shotgun (WGS) entry which is preliminary data.</text>
</comment>
<comment type="similarity">
    <text evidence="1 6">Belongs to the peroxiredoxin family. Prx5 subfamily.</text>
</comment>
<dbReference type="InterPro" id="IPR013740">
    <property type="entry name" value="Redoxin"/>
</dbReference>
<keyword evidence="9" id="KW-1185">Reference proteome</keyword>
<dbReference type="InterPro" id="IPR037944">
    <property type="entry name" value="PRX5-like"/>
</dbReference>
<organism evidence="8 9">
    <name type="scientific">Hohenbuehelia grisea</name>
    <dbReference type="NCBI Taxonomy" id="104357"/>
    <lineage>
        <taxon>Eukaryota</taxon>
        <taxon>Fungi</taxon>
        <taxon>Dikarya</taxon>
        <taxon>Basidiomycota</taxon>
        <taxon>Agaricomycotina</taxon>
        <taxon>Agaricomycetes</taxon>
        <taxon>Agaricomycetidae</taxon>
        <taxon>Agaricales</taxon>
        <taxon>Pleurotineae</taxon>
        <taxon>Pleurotaceae</taxon>
        <taxon>Hohenbuehelia</taxon>
    </lineage>
</organism>
<proteinExistence type="inferred from homology"/>
<dbReference type="Proteomes" id="UP001556367">
    <property type="component" value="Unassembled WGS sequence"/>
</dbReference>
<dbReference type="InterPro" id="IPR036249">
    <property type="entry name" value="Thioredoxin-like_sf"/>
</dbReference>
<evidence type="ECO:0000256" key="4">
    <source>
        <dbReference type="ARBA" id="ARBA00023002"/>
    </source>
</evidence>
<keyword evidence="5 6" id="KW-0676">Redox-active center</keyword>
<accession>A0ABR3IXS5</accession>
<feature type="domain" description="Redoxin" evidence="7">
    <location>
        <begin position="54"/>
        <end position="175"/>
    </location>
</feature>
<name>A0ABR3IXS5_9AGAR</name>
<evidence type="ECO:0000256" key="2">
    <source>
        <dbReference type="ARBA" id="ARBA00022559"/>
    </source>
</evidence>
<dbReference type="CDD" id="cd03013">
    <property type="entry name" value="PRX5_like"/>
    <property type="match status" value="1"/>
</dbReference>
<evidence type="ECO:0000313" key="9">
    <source>
        <dbReference type="Proteomes" id="UP001556367"/>
    </source>
</evidence>